<keyword evidence="4 7" id="KW-0812">Transmembrane</keyword>
<dbReference type="PANTHER" id="PTHR33452:SF1">
    <property type="entry name" value="INNER MEMBRANE PROTEIN YPHA-RELATED"/>
    <property type="match status" value="1"/>
</dbReference>
<sequence>METTHHFPASAPLVHRHLGLGITRIGLGIFLLIKGLLFAEYTSEVFRMVSATPFLSGHYSKATMMAGIMHIIGGAMITLGYQTRLAALLQIPILLGAVFLVNMRNGIHFDNIELWVSTAVLGLLLLILVRGAGRPSLDAMLNCE</sequence>
<evidence type="ECO:0000256" key="7">
    <source>
        <dbReference type="SAM" id="Phobius"/>
    </source>
</evidence>
<keyword evidence="6 7" id="KW-0472">Membrane</keyword>
<dbReference type="OrthoDB" id="680764at2"/>
<comment type="similarity">
    <text evidence="2">Belongs to the DoxX family.</text>
</comment>
<feature type="transmembrane region" description="Helical" evidence="7">
    <location>
        <begin position="20"/>
        <end position="41"/>
    </location>
</feature>
<comment type="subcellular location">
    <subcellularLocation>
        <location evidence="1">Cell membrane</location>
        <topology evidence="1">Multi-pass membrane protein</topology>
    </subcellularLocation>
</comment>
<dbReference type="PANTHER" id="PTHR33452">
    <property type="entry name" value="OXIDOREDUCTASE CATD-RELATED"/>
    <property type="match status" value="1"/>
</dbReference>
<keyword evidence="9" id="KW-1185">Reference proteome</keyword>
<keyword evidence="5 7" id="KW-1133">Transmembrane helix</keyword>
<proteinExistence type="inferred from homology"/>
<evidence type="ECO:0000256" key="4">
    <source>
        <dbReference type="ARBA" id="ARBA00022692"/>
    </source>
</evidence>
<dbReference type="Proteomes" id="UP000194873">
    <property type="component" value="Unassembled WGS sequence"/>
</dbReference>
<comment type="caution">
    <text evidence="8">The sequence shown here is derived from an EMBL/GenBank/DDBJ whole genome shotgun (WGS) entry which is preliminary data.</text>
</comment>
<dbReference type="EMBL" id="MTSE01000016">
    <property type="protein sequence ID" value="OUJ71373.1"/>
    <property type="molecule type" value="Genomic_DNA"/>
</dbReference>
<name>A0A243W886_9BACT</name>
<evidence type="ECO:0008006" key="10">
    <source>
        <dbReference type="Google" id="ProtNLM"/>
    </source>
</evidence>
<dbReference type="Pfam" id="PF07681">
    <property type="entry name" value="DoxX"/>
    <property type="match status" value="1"/>
</dbReference>
<feature type="transmembrane region" description="Helical" evidence="7">
    <location>
        <begin position="114"/>
        <end position="132"/>
    </location>
</feature>
<evidence type="ECO:0000313" key="8">
    <source>
        <dbReference type="EMBL" id="OUJ71373.1"/>
    </source>
</evidence>
<reference evidence="8 9" key="1">
    <citation type="submission" date="2017-01" db="EMBL/GenBank/DDBJ databases">
        <title>A new Hymenobacter.</title>
        <authorList>
            <person name="Liang Y."/>
            <person name="Feng F."/>
        </authorList>
    </citation>
    <scope>NUCLEOTIDE SEQUENCE [LARGE SCALE GENOMIC DNA]</scope>
    <source>
        <strain evidence="8">MIMBbqt21</strain>
    </source>
</reference>
<evidence type="ECO:0000256" key="2">
    <source>
        <dbReference type="ARBA" id="ARBA00006679"/>
    </source>
</evidence>
<feature type="transmembrane region" description="Helical" evidence="7">
    <location>
        <begin position="85"/>
        <end position="102"/>
    </location>
</feature>
<dbReference type="GO" id="GO:0005886">
    <property type="term" value="C:plasma membrane"/>
    <property type="evidence" value="ECO:0007669"/>
    <property type="project" value="UniProtKB-SubCell"/>
</dbReference>
<evidence type="ECO:0000256" key="5">
    <source>
        <dbReference type="ARBA" id="ARBA00022989"/>
    </source>
</evidence>
<gene>
    <name evidence="8" type="ORF">BXP70_21690</name>
</gene>
<dbReference type="InterPro" id="IPR032808">
    <property type="entry name" value="DoxX"/>
</dbReference>
<feature type="transmembrane region" description="Helical" evidence="7">
    <location>
        <begin position="62"/>
        <end position="79"/>
    </location>
</feature>
<keyword evidence="3" id="KW-1003">Cell membrane</keyword>
<evidence type="ECO:0000256" key="3">
    <source>
        <dbReference type="ARBA" id="ARBA00022475"/>
    </source>
</evidence>
<organism evidence="8 9">
    <name type="scientific">Hymenobacter crusticola</name>
    <dbReference type="NCBI Taxonomy" id="1770526"/>
    <lineage>
        <taxon>Bacteria</taxon>
        <taxon>Pseudomonadati</taxon>
        <taxon>Bacteroidota</taxon>
        <taxon>Cytophagia</taxon>
        <taxon>Cytophagales</taxon>
        <taxon>Hymenobacteraceae</taxon>
        <taxon>Hymenobacter</taxon>
    </lineage>
</organism>
<evidence type="ECO:0000256" key="1">
    <source>
        <dbReference type="ARBA" id="ARBA00004651"/>
    </source>
</evidence>
<evidence type="ECO:0000256" key="6">
    <source>
        <dbReference type="ARBA" id="ARBA00023136"/>
    </source>
</evidence>
<dbReference type="InterPro" id="IPR051907">
    <property type="entry name" value="DoxX-like_oxidoreductase"/>
</dbReference>
<dbReference type="AlphaFoldDB" id="A0A243W886"/>
<evidence type="ECO:0000313" key="9">
    <source>
        <dbReference type="Proteomes" id="UP000194873"/>
    </source>
</evidence>
<dbReference type="RefSeq" id="WP_086596216.1">
    <property type="nucleotide sequence ID" value="NZ_MTSE01000016.1"/>
</dbReference>
<accession>A0A243W886</accession>
<protein>
    <recommendedName>
        <fullName evidence="10">DoxX family protein</fullName>
    </recommendedName>
</protein>